<dbReference type="STRING" id="1266925.GCA_000619905_02351"/>
<comment type="similarity">
    <text evidence="2">Belongs to the prephenate/arogenate dehydrogenase family.</text>
</comment>
<accession>A0A1I5DZK2</accession>
<keyword evidence="6" id="KW-0560">Oxidoreductase</keyword>
<evidence type="ECO:0000256" key="3">
    <source>
        <dbReference type="ARBA" id="ARBA00012068"/>
    </source>
</evidence>
<evidence type="ECO:0000256" key="10">
    <source>
        <dbReference type="SAM" id="Coils"/>
    </source>
</evidence>
<gene>
    <name evidence="13" type="ORF">SAMN05216386_2478</name>
</gene>
<evidence type="ECO:0000313" key="14">
    <source>
        <dbReference type="Proteomes" id="UP000183107"/>
    </source>
</evidence>
<feature type="transmembrane region" description="Helical" evidence="11">
    <location>
        <begin position="20"/>
        <end position="44"/>
    </location>
</feature>
<keyword evidence="11" id="KW-0472">Membrane</keyword>
<evidence type="ECO:0000313" key="13">
    <source>
        <dbReference type="EMBL" id="SFO04632.1"/>
    </source>
</evidence>
<dbReference type="GO" id="GO:0008977">
    <property type="term" value="F:prephenate dehydrogenase (NAD+) activity"/>
    <property type="evidence" value="ECO:0007669"/>
    <property type="project" value="UniProtKB-EC"/>
</dbReference>
<organism evidence="13 14">
    <name type="scientific">Nitrosospira briensis</name>
    <dbReference type="NCBI Taxonomy" id="35799"/>
    <lineage>
        <taxon>Bacteria</taxon>
        <taxon>Pseudomonadati</taxon>
        <taxon>Pseudomonadota</taxon>
        <taxon>Betaproteobacteria</taxon>
        <taxon>Nitrosomonadales</taxon>
        <taxon>Nitrosomonadaceae</taxon>
        <taxon>Nitrosospira</taxon>
    </lineage>
</organism>
<keyword evidence="8" id="KW-0057">Aromatic amino acid biosynthesis</keyword>
<evidence type="ECO:0000256" key="6">
    <source>
        <dbReference type="ARBA" id="ARBA00023002"/>
    </source>
</evidence>
<dbReference type="PANTHER" id="PTHR21363:SF0">
    <property type="entry name" value="PREPHENATE DEHYDROGENASE [NADP(+)]"/>
    <property type="match status" value="1"/>
</dbReference>
<dbReference type="InterPro" id="IPR008927">
    <property type="entry name" value="6-PGluconate_DH-like_C_sf"/>
</dbReference>
<dbReference type="FunFam" id="3.40.50.720:FF:000208">
    <property type="entry name" value="Prephenate dehydrogenase"/>
    <property type="match status" value="1"/>
</dbReference>
<dbReference type="InterPro" id="IPR046825">
    <property type="entry name" value="PDH_C"/>
</dbReference>
<dbReference type="AlphaFoldDB" id="A0A1I5DZK2"/>
<dbReference type="InterPro" id="IPR050812">
    <property type="entry name" value="Preph/Arog_dehydrog"/>
</dbReference>
<dbReference type="FunFam" id="1.10.3660.10:FF:000003">
    <property type="entry name" value="Prephenate dehydrogenase"/>
    <property type="match status" value="1"/>
</dbReference>
<evidence type="ECO:0000256" key="1">
    <source>
        <dbReference type="ARBA" id="ARBA00005067"/>
    </source>
</evidence>
<dbReference type="Pfam" id="PF20463">
    <property type="entry name" value="PDH_C"/>
    <property type="match status" value="1"/>
</dbReference>
<dbReference type="PANTHER" id="PTHR21363">
    <property type="entry name" value="PREPHENATE DEHYDROGENASE"/>
    <property type="match status" value="1"/>
</dbReference>
<name>A0A1I5DZK2_9PROT</name>
<proteinExistence type="inferred from homology"/>
<dbReference type="InterPro" id="IPR036291">
    <property type="entry name" value="NAD(P)-bd_dom_sf"/>
</dbReference>
<keyword evidence="5" id="KW-0028">Amino-acid biosynthesis</keyword>
<dbReference type="PROSITE" id="PS51176">
    <property type="entry name" value="PDH_ADH"/>
    <property type="match status" value="1"/>
</dbReference>
<dbReference type="InterPro" id="IPR046826">
    <property type="entry name" value="PDH_N"/>
</dbReference>
<dbReference type="EC" id="1.3.1.12" evidence="3"/>
<dbReference type="GO" id="GO:0006571">
    <property type="term" value="P:tyrosine biosynthetic process"/>
    <property type="evidence" value="ECO:0007669"/>
    <property type="project" value="UniProtKB-KW"/>
</dbReference>
<keyword evidence="14" id="KW-1185">Reference proteome</keyword>
<keyword evidence="11" id="KW-1133">Transmembrane helix</keyword>
<evidence type="ECO:0000256" key="11">
    <source>
        <dbReference type="SAM" id="Phobius"/>
    </source>
</evidence>
<dbReference type="Proteomes" id="UP000183107">
    <property type="component" value="Unassembled WGS sequence"/>
</dbReference>
<keyword evidence="11" id="KW-0812">Transmembrane</keyword>
<evidence type="ECO:0000256" key="2">
    <source>
        <dbReference type="ARBA" id="ARBA00007964"/>
    </source>
</evidence>
<dbReference type="SUPFAM" id="SSF48179">
    <property type="entry name" value="6-phosphogluconate dehydrogenase C-terminal domain-like"/>
    <property type="match status" value="1"/>
</dbReference>
<keyword evidence="4" id="KW-0827">Tyrosine biosynthesis</keyword>
<dbReference type="SUPFAM" id="SSF51735">
    <property type="entry name" value="NAD(P)-binding Rossmann-fold domains"/>
    <property type="match status" value="1"/>
</dbReference>
<evidence type="ECO:0000259" key="12">
    <source>
        <dbReference type="PROSITE" id="PS51176"/>
    </source>
</evidence>
<reference evidence="14" key="1">
    <citation type="submission" date="2016-10" db="EMBL/GenBank/DDBJ databases">
        <authorList>
            <person name="Varghese N."/>
        </authorList>
    </citation>
    <scope>NUCLEOTIDE SEQUENCE [LARGE SCALE GENOMIC DNA]</scope>
    <source>
        <strain evidence="14">Nsp8</strain>
    </source>
</reference>
<evidence type="ECO:0000256" key="9">
    <source>
        <dbReference type="ARBA" id="ARBA00049260"/>
    </source>
</evidence>
<dbReference type="Gene3D" id="1.10.3660.10">
    <property type="entry name" value="6-phosphogluconate dehydrogenase C-terminal like domain"/>
    <property type="match status" value="1"/>
</dbReference>
<evidence type="ECO:0000256" key="8">
    <source>
        <dbReference type="ARBA" id="ARBA00023141"/>
    </source>
</evidence>
<keyword evidence="10" id="KW-0175">Coiled coil</keyword>
<dbReference type="Pfam" id="PF02153">
    <property type="entry name" value="PDH_N"/>
    <property type="match status" value="1"/>
</dbReference>
<comment type="catalytic activity">
    <reaction evidence="9">
        <text>prephenate + NAD(+) = 3-(4-hydroxyphenyl)pyruvate + CO2 + NADH</text>
        <dbReference type="Rhea" id="RHEA:13869"/>
        <dbReference type="ChEBI" id="CHEBI:16526"/>
        <dbReference type="ChEBI" id="CHEBI:29934"/>
        <dbReference type="ChEBI" id="CHEBI:36242"/>
        <dbReference type="ChEBI" id="CHEBI:57540"/>
        <dbReference type="ChEBI" id="CHEBI:57945"/>
        <dbReference type="EC" id="1.3.1.12"/>
    </reaction>
</comment>
<dbReference type="GO" id="GO:0004665">
    <property type="term" value="F:prephenate dehydrogenase (NADP+) activity"/>
    <property type="evidence" value="ECO:0007669"/>
    <property type="project" value="InterPro"/>
</dbReference>
<evidence type="ECO:0000256" key="4">
    <source>
        <dbReference type="ARBA" id="ARBA00022498"/>
    </source>
</evidence>
<protein>
    <recommendedName>
        <fullName evidence="3">prephenate dehydrogenase</fullName>
        <ecNumber evidence="3">1.3.1.12</ecNumber>
    </recommendedName>
</protein>
<dbReference type="Gene3D" id="3.40.50.720">
    <property type="entry name" value="NAD(P)-binding Rossmann-like Domain"/>
    <property type="match status" value="1"/>
</dbReference>
<keyword evidence="7" id="KW-0520">NAD</keyword>
<dbReference type="InterPro" id="IPR003099">
    <property type="entry name" value="Prephen_DH"/>
</dbReference>
<evidence type="ECO:0000256" key="7">
    <source>
        <dbReference type="ARBA" id="ARBA00023027"/>
    </source>
</evidence>
<dbReference type="EMBL" id="FOVJ01000006">
    <property type="protein sequence ID" value="SFO04632.1"/>
    <property type="molecule type" value="Genomic_DNA"/>
</dbReference>
<feature type="domain" description="Prephenate/arogenate dehydrogenase" evidence="12">
    <location>
        <begin position="26"/>
        <end position="323"/>
    </location>
</feature>
<comment type="pathway">
    <text evidence="1">Amino-acid biosynthesis; L-tyrosine biosynthesis; (4-hydroxyphenyl)pyruvate from prephenate (NAD(+) route): step 1/1.</text>
</comment>
<dbReference type="GO" id="GO:0070403">
    <property type="term" value="F:NAD+ binding"/>
    <property type="evidence" value="ECO:0007669"/>
    <property type="project" value="InterPro"/>
</dbReference>
<evidence type="ECO:0000256" key="5">
    <source>
        <dbReference type="ARBA" id="ARBA00022605"/>
    </source>
</evidence>
<sequence>MSHVTWDINRGMNLPKDAKVANIVINKLVIVGVGLIGGSFALALRKAHLAKHIAGVGRSRQNMHRALKLGVIDEIAGDLPSALKDADIVFLAIPVGQTGEIMAQISPHLEPGTIVTDAGSTKRDVIAAARTHLAEHLENFVPGHPVAGAEQSGAGAANADLFRGKNVVLTPLEETSSEAKKRVTELWQACGARVSLMGAPQHDKVLASVSHLPHVLAFTLMNHISTEHRPEDLLPPDNLPLPNGPLRFAGTGFRDFTRIAGSSPEMWRDICLANREALSRQIDAFQRELADVREMLVREDAEALEKVFANAREARRQWLKSIT</sequence>
<feature type="coiled-coil region" evidence="10">
    <location>
        <begin position="275"/>
        <end position="302"/>
    </location>
</feature>